<dbReference type="PROSITE" id="PS51257">
    <property type="entry name" value="PROKAR_LIPOPROTEIN"/>
    <property type="match status" value="1"/>
</dbReference>
<organism evidence="2 3">
    <name type="scientific">Burkholderia pseudomultivorans</name>
    <dbReference type="NCBI Taxonomy" id="1207504"/>
    <lineage>
        <taxon>Bacteria</taxon>
        <taxon>Pseudomonadati</taxon>
        <taxon>Pseudomonadota</taxon>
        <taxon>Betaproteobacteria</taxon>
        <taxon>Burkholderiales</taxon>
        <taxon>Burkholderiaceae</taxon>
        <taxon>Burkholderia</taxon>
        <taxon>Burkholderia cepacia complex</taxon>
    </lineage>
</organism>
<reference evidence="2 3" key="1">
    <citation type="submission" date="2015-11" db="EMBL/GenBank/DDBJ databases">
        <title>Expanding the genomic diversity of Burkholderia species for the development of highly accurate diagnostics.</title>
        <authorList>
            <person name="Sahl J."/>
            <person name="Keim P."/>
            <person name="Wagner D."/>
        </authorList>
    </citation>
    <scope>NUCLEOTIDE SEQUENCE [LARGE SCALE GENOMIC DNA]</scope>
    <source>
        <strain evidence="2 3">MSMB368WGS</strain>
    </source>
</reference>
<dbReference type="PANTHER" id="PTHR31084">
    <property type="entry name" value="ALPHA-L-FUCOSIDASE 2"/>
    <property type="match status" value="1"/>
</dbReference>
<feature type="domain" description="Glycosyl hydrolase family 95 catalytic" evidence="1">
    <location>
        <begin position="344"/>
        <end position="548"/>
    </location>
</feature>
<dbReference type="SUPFAM" id="SSF48208">
    <property type="entry name" value="Six-hairpin glycosidases"/>
    <property type="match status" value="1"/>
</dbReference>
<dbReference type="Proteomes" id="UP000062912">
    <property type="component" value="Unassembled WGS sequence"/>
</dbReference>
<name>A0A132EIU2_9BURK</name>
<protein>
    <recommendedName>
        <fullName evidence="1">Glycosyl hydrolase family 95 catalytic domain-containing protein</fullName>
    </recommendedName>
</protein>
<evidence type="ECO:0000313" key="3">
    <source>
        <dbReference type="Proteomes" id="UP000062912"/>
    </source>
</evidence>
<dbReference type="InterPro" id="IPR054363">
    <property type="entry name" value="GH95_cat"/>
</dbReference>
<dbReference type="EMBL" id="LPJR01000027">
    <property type="protein sequence ID" value="KWF30501.1"/>
    <property type="molecule type" value="Genomic_DNA"/>
</dbReference>
<dbReference type="AlphaFoldDB" id="A0A132EIU2"/>
<proteinExistence type="predicted"/>
<dbReference type="PANTHER" id="PTHR31084:SF0">
    <property type="entry name" value="ALPHA-L-FUCOSIDASE 2"/>
    <property type="match status" value="1"/>
</dbReference>
<evidence type="ECO:0000313" key="2">
    <source>
        <dbReference type="EMBL" id="KWF30501.1"/>
    </source>
</evidence>
<comment type="caution">
    <text evidence="2">The sequence shown here is derived from an EMBL/GenBank/DDBJ whole genome shotgun (WGS) entry which is preliminary data.</text>
</comment>
<dbReference type="GO" id="GO:0005975">
    <property type="term" value="P:carbohydrate metabolic process"/>
    <property type="evidence" value="ECO:0007669"/>
    <property type="project" value="InterPro"/>
</dbReference>
<sequence length="811" mass="85026">MPQVRTSRVLVMSGILGLMLSGCGGETSSTPDGSANIDAGTGAWNGAAFRMDKAGVVGRSNIVLGRPNLLNTQAMPLGNGRLGVAVWSANGLTAQLNRSDTLPKRLSPGQVVIPGLAAIANAPDYRGVLDLYNGEFRESGGGMTATAYVQPDTDALVIDVTGADPAKPQTATLNLWSPRTPTASIVGNAIGVLSQAWTDGKPGDADGSSGQAFGSLAAITAVAKNVAASVGPDSLSTTLTFTPNADGTFHIIVGAPHYDGSQAVPALAVASVANAAPTRHAQSWNAFWEKAGLIKLTSSDGSGEYMENLRNIYLYSAQAENQDTYPGSQAGVADLFSWVGDAHRWDPAAYWHWNLRMQFVANLSAGLPDLNAPYFNLYSGNLSSIEAWTHANIGGDGASVCVPETMRFNGNGKQINSAGILVSNCSASAPANYNARTLSTGAEVSHFIWSQYLATRDLNFLERNYPFMVAAARFMLGYQRAGADKLLHTSPTNAHETQWDVTDSTTDLAAIRTLYADTLHASQTLKHAGRSVDSNLVSALDDALPLTPDYPRTQSSGSLTLLPASADADGTDVIADSYFPAAANQNSENIGLEPLWPFEQIGDTSPLYALAQRTFASRPYKATNDWSFDPIDAARLKLGDEVKHSLVTLTQAYQKYPSGFAQFATGGEPYVEQIGVVAAALAESLVQDYDGVIRIAPAVPGGWDYDGTVFVRGNTKVDVQVRNGIPTTVVIEPGSNAALTVRNPWPGSTVTALSAGHSLPVTTQGANLVLQPAGTHAIVLRSPAAGNMPAEPVSGAVATVAKHLGAVQIGL</sequence>
<dbReference type="Pfam" id="PF22124">
    <property type="entry name" value="Glyco_hydro_95_cat"/>
    <property type="match status" value="1"/>
</dbReference>
<dbReference type="Gene3D" id="1.50.10.10">
    <property type="match status" value="1"/>
</dbReference>
<dbReference type="InterPro" id="IPR012341">
    <property type="entry name" value="6hp_glycosidase-like_sf"/>
</dbReference>
<evidence type="ECO:0000259" key="1">
    <source>
        <dbReference type="Pfam" id="PF22124"/>
    </source>
</evidence>
<accession>A0A132EIU2</accession>
<dbReference type="InterPro" id="IPR008928">
    <property type="entry name" value="6-hairpin_glycosidase_sf"/>
</dbReference>
<gene>
    <name evidence="2" type="ORF">WT56_13820</name>
</gene>
<dbReference type="GO" id="GO:0004560">
    <property type="term" value="F:alpha-L-fucosidase activity"/>
    <property type="evidence" value="ECO:0007669"/>
    <property type="project" value="TreeGrafter"/>
</dbReference>